<evidence type="ECO:0000313" key="3">
    <source>
        <dbReference type="Proteomes" id="UP000002748"/>
    </source>
</evidence>
<feature type="compositionally biased region" description="Pro residues" evidence="1">
    <location>
        <begin position="386"/>
        <end position="398"/>
    </location>
</feature>
<feature type="compositionally biased region" description="Low complexity" evidence="1">
    <location>
        <begin position="62"/>
        <end position="83"/>
    </location>
</feature>
<dbReference type="KEGG" id="tasa:A1Q1_02533"/>
<dbReference type="Proteomes" id="UP000002748">
    <property type="component" value="Unassembled WGS sequence"/>
</dbReference>
<feature type="region of interest" description="Disordered" evidence="1">
    <location>
        <begin position="386"/>
        <end position="420"/>
    </location>
</feature>
<dbReference type="HOGENOM" id="CLU_513072_0_0_1"/>
<dbReference type="RefSeq" id="XP_014179270.1">
    <property type="nucleotide sequence ID" value="XM_014323795.1"/>
</dbReference>
<gene>
    <name evidence="2" type="ORF">A1Q1_02533</name>
</gene>
<feature type="region of interest" description="Disordered" evidence="1">
    <location>
        <begin position="1"/>
        <end position="206"/>
    </location>
</feature>
<feature type="compositionally biased region" description="Low complexity" evidence="1">
    <location>
        <begin position="184"/>
        <end position="195"/>
    </location>
</feature>
<feature type="compositionally biased region" description="Polar residues" evidence="1">
    <location>
        <begin position="33"/>
        <end position="43"/>
    </location>
</feature>
<evidence type="ECO:0000256" key="1">
    <source>
        <dbReference type="SAM" id="MobiDB-lite"/>
    </source>
</evidence>
<protein>
    <submittedName>
        <fullName evidence="2">Uncharacterized protein</fullName>
    </submittedName>
</protein>
<dbReference type="PANTHER" id="PTHR39398:SF1">
    <property type="entry name" value="CSN8_PSMD8_EIF3K DOMAIN-CONTAINING PROTEIN"/>
    <property type="match status" value="1"/>
</dbReference>
<dbReference type="VEuPathDB" id="FungiDB:A1Q1_02533"/>
<name>J6F074_TRIAS</name>
<organism evidence="2 3">
    <name type="scientific">Trichosporon asahii var. asahii (strain ATCC 90039 / CBS 2479 / JCM 2466 / KCTC 7840 / NBRC 103889/ NCYC 2677 / UAMH 7654)</name>
    <name type="common">Yeast</name>
    <dbReference type="NCBI Taxonomy" id="1186058"/>
    <lineage>
        <taxon>Eukaryota</taxon>
        <taxon>Fungi</taxon>
        <taxon>Dikarya</taxon>
        <taxon>Basidiomycota</taxon>
        <taxon>Agaricomycotina</taxon>
        <taxon>Tremellomycetes</taxon>
        <taxon>Trichosporonales</taxon>
        <taxon>Trichosporonaceae</taxon>
        <taxon>Trichosporon</taxon>
    </lineage>
</organism>
<feature type="compositionally biased region" description="Polar residues" evidence="1">
    <location>
        <begin position="197"/>
        <end position="206"/>
    </location>
</feature>
<dbReference type="AlphaFoldDB" id="J6F074"/>
<accession>J6F074</accession>
<dbReference type="GeneID" id="25986047"/>
<feature type="compositionally biased region" description="Basic residues" evidence="1">
    <location>
        <begin position="1"/>
        <end position="11"/>
    </location>
</feature>
<evidence type="ECO:0000313" key="2">
    <source>
        <dbReference type="EMBL" id="EJT48512.1"/>
    </source>
</evidence>
<dbReference type="EMBL" id="ALBS01000203">
    <property type="protein sequence ID" value="EJT48512.1"/>
    <property type="molecule type" value="Genomic_DNA"/>
</dbReference>
<dbReference type="OrthoDB" id="2100128at2759"/>
<dbReference type="PANTHER" id="PTHR39398">
    <property type="entry name" value="YALI0F14311P"/>
    <property type="match status" value="1"/>
</dbReference>
<proteinExistence type="predicted"/>
<comment type="caution">
    <text evidence="2">The sequence shown here is derived from an EMBL/GenBank/DDBJ whole genome shotgun (WGS) entry which is preliminary data.</text>
</comment>
<sequence>MAYRPPHRRNVRTPDSPAGAASRVPRADHDSGRASTNKRTPQSELHHLSRPAGSGNDETLAQSQSPLGSQGSSRFSARSSQGQPGRQGAAVSEAHAQSCSTGTADRGKSNRFRRIPSQSNPLPRHVPDMADRAVAQMTEVTARESQAPPTRIEFRSEPSRTSQMGPAGQVRRFGAAPQKHHPTSSSSFQLESPSSDLKPTTRTFTPIPNEMELLASVSRSGGTEEGDALKCYDTQERLRGYIDEKIRRYHSGPEDSADTLKNIVLLFRKLREGVIASGRLDEFTIEVFEESVRYAILARDQAQLHSALHGLVPDLYMKVDEKVKREGSSRDSVPHVVRHIRSLSLSNGKGRKDNREYFSSLLLIYHLVHSTREAYQRTLEELTLPPLPLLRPQPLPLDPPDESDKPGPQPSPQIQASEGPKVSFVSAKSQSFARAAADALAAERLDPIAFHRLVSGECCILKDPKPEALERLLLSWAAPRVRELAVPIFKKCYMSASIEWASLILGLEKKGVEMWALANGFSVRDGILKLR</sequence>
<reference evidence="2 3" key="1">
    <citation type="journal article" date="2012" name="Eukaryot. Cell">
        <title>Draft genome sequence of CBS 2479, the standard type strain of Trichosporon asahii.</title>
        <authorList>
            <person name="Yang R.Y."/>
            <person name="Li H.T."/>
            <person name="Zhu H."/>
            <person name="Zhou G.P."/>
            <person name="Wang M."/>
            <person name="Wang L."/>
        </authorList>
    </citation>
    <scope>NUCLEOTIDE SEQUENCE [LARGE SCALE GENOMIC DNA]</scope>
    <source>
        <strain evidence="3">ATCC 90039 / CBS 2479 / JCM 2466 / KCTC 7840 / NCYC 2677 / UAMH 7654</strain>
    </source>
</reference>